<dbReference type="Gene3D" id="1.20.120.550">
    <property type="entry name" value="Membrane associated eicosanoid/glutathione metabolism-like domain"/>
    <property type="match status" value="1"/>
</dbReference>
<dbReference type="VEuPathDB" id="FungiDB:AeMF1_015896"/>
<reference evidence="2 3" key="1">
    <citation type="submission" date="2019-07" db="EMBL/GenBank/DDBJ databases">
        <title>Genomics analysis of Aphanomyces spp. identifies a new class of oomycete effector associated with host adaptation.</title>
        <authorList>
            <person name="Gaulin E."/>
        </authorList>
    </citation>
    <scope>NUCLEOTIDE SEQUENCE [LARGE SCALE GENOMIC DNA]</scope>
    <source>
        <strain evidence="2 3">ATCC 201684</strain>
    </source>
</reference>
<feature type="transmembrane region" description="Helical" evidence="1">
    <location>
        <begin position="156"/>
        <end position="181"/>
    </location>
</feature>
<dbReference type="AlphaFoldDB" id="A0A6G0WSX3"/>
<dbReference type="SUPFAM" id="SSF161084">
    <property type="entry name" value="MAPEG domain-like"/>
    <property type="match status" value="1"/>
</dbReference>
<feature type="transmembrane region" description="Helical" evidence="1">
    <location>
        <begin position="30"/>
        <end position="49"/>
    </location>
</feature>
<dbReference type="EMBL" id="VJMJ01000153">
    <property type="protein sequence ID" value="KAF0730530.1"/>
    <property type="molecule type" value="Genomic_DNA"/>
</dbReference>
<evidence type="ECO:0000313" key="3">
    <source>
        <dbReference type="Proteomes" id="UP000481153"/>
    </source>
</evidence>
<protein>
    <submittedName>
        <fullName evidence="2">Uncharacterized protein</fullName>
    </submittedName>
</protein>
<evidence type="ECO:0000313" key="2">
    <source>
        <dbReference type="EMBL" id="KAF0730530.1"/>
    </source>
</evidence>
<gene>
    <name evidence="2" type="ORF">Ae201684_011953</name>
</gene>
<keyword evidence="1" id="KW-1133">Transmembrane helix</keyword>
<dbReference type="Proteomes" id="UP000481153">
    <property type="component" value="Unassembled WGS sequence"/>
</dbReference>
<name>A0A6G0WSX3_9STRA</name>
<organism evidence="2 3">
    <name type="scientific">Aphanomyces euteiches</name>
    <dbReference type="NCBI Taxonomy" id="100861"/>
    <lineage>
        <taxon>Eukaryota</taxon>
        <taxon>Sar</taxon>
        <taxon>Stramenopiles</taxon>
        <taxon>Oomycota</taxon>
        <taxon>Saprolegniomycetes</taxon>
        <taxon>Saprolegniales</taxon>
        <taxon>Verrucalvaceae</taxon>
        <taxon>Aphanomyces</taxon>
    </lineage>
</organism>
<accession>A0A6G0WSX3</accession>
<comment type="caution">
    <text evidence="2">The sequence shown here is derived from an EMBL/GenBank/DDBJ whole genome shotgun (WGS) entry which is preliminary data.</text>
</comment>
<keyword evidence="1" id="KW-0812">Transmembrane</keyword>
<keyword evidence="1" id="KW-0472">Membrane</keyword>
<feature type="transmembrane region" description="Helical" evidence="1">
    <location>
        <begin position="69"/>
        <end position="92"/>
    </location>
</feature>
<proteinExistence type="predicted"/>
<sequence length="222" mass="24008">MKGDQSDKTKDDSGLPVVPANDAKRKYGPLATLTVGPLLLGISFAYAIYYYGNKAMYDYRTEKLYASNLFWGCAAVVVLGRVGAFVNCYPLVHKGCFLTTESSQLWFNPFFYRAIGKDAPVNTIVLDPSGVVGCFNRANRCVYDVLEMYTVLLAGLWLASAVFALPVLILTGVFSLGWILHVMGLTNNNRGHGLGYILAAAATTTIEGMLALIVLKACTAPA</sequence>
<feature type="transmembrane region" description="Helical" evidence="1">
    <location>
        <begin position="193"/>
        <end position="215"/>
    </location>
</feature>
<evidence type="ECO:0000256" key="1">
    <source>
        <dbReference type="SAM" id="Phobius"/>
    </source>
</evidence>
<keyword evidence="3" id="KW-1185">Reference proteome</keyword>
<dbReference type="InterPro" id="IPR023352">
    <property type="entry name" value="MAPEG-like_dom_sf"/>
</dbReference>